<dbReference type="InterPro" id="IPR039205">
    <property type="entry name" value="NDUFA11"/>
</dbReference>
<keyword evidence="5" id="KW-0999">Mitochondrion inner membrane</keyword>
<evidence type="ECO:0000256" key="3">
    <source>
        <dbReference type="ARBA" id="ARBA00018191"/>
    </source>
</evidence>
<evidence type="ECO:0000256" key="9">
    <source>
        <dbReference type="ARBA" id="ARBA00030608"/>
    </source>
</evidence>
<evidence type="ECO:0000256" key="6">
    <source>
        <dbReference type="ARBA" id="ARBA00022989"/>
    </source>
</evidence>
<evidence type="ECO:0000256" key="2">
    <source>
        <dbReference type="ARBA" id="ARBA00008699"/>
    </source>
</evidence>
<evidence type="ECO:0000256" key="7">
    <source>
        <dbReference type="ARBA" id="ARBA00023128"/>
    </source>
</evidence>
<dbReference type="PANTHER" id="PTHR21382">
    <property type="entry name" value="NADH-UBIQUINONE OXIDOREDUCTASE SUBUNIT"/>
    <property type="match status" value="1"/>
</dbReference>
<evidence type="ECO:0000256" key="5">
    <source>
        <dbReference type="ARBA" id="ARBA00022792"/>
    </source>
</evidence>
<keyword evidence="4 11" id="KW-0812">Transmembrane</keyword>
<keyword evidence="13" id="KW-1185">Reference proteome</keyword>
<evidence type="ECO:0000256" key="1">
    <source>
        <dbReference type="ARBA" id="ARBA00004292"/>
    </source>
</evidence>
<evidence type="ECO:0000256" key="10">
    <source>
        <dbReference type="ARBA" id="ARBA00031497"/>
    </source>
</evidence>
<reference evidence="12 13" key="1">
    <citation type="submission" date="2022-12" db="EMBL/GenBank/DDBJ databases">
        <title>Chromosome-level genome of Tegillarca granosa.</title>
        <authorList>
            <person name="Kim J."/>
        </authorList>
    </citation>
    <scope>NUCLEOTIDE SEQUENCE [LARGE SCALE GENOMIC DNA]</scope>
    <source>
        <strain evidence="12">Teg-2019</strain>
        <tissue evidence="12">Adductor muscle</tissue>
    </source>
</reference>
<accession>A0ABQ9EN94</accession>
<dbReference type="EMBL" id="JARBDR010000813">
    <property type="protein sequence ID" value="KAJ8305402.1"/>
    <property type="molecule type" value="Genomic_DNA"/>
</dbReference>
<proteinExistence type="inferred from homology"/>
<feature type="transmembrane region" description="Helical" evidence="11">
    <location>
        <begin position="104"/>
        <end position="122"/>
    </location>
</feature>
<comment type="subcellular location">
    <subcellularLocation>
        <location evidence="1">Mitochondrion inner membrane</location>
        <topology evidence="1">Multi-pass membrane protein</topology>
        <orientation evidence="1">Matrix side</orientation>
    </subcellularLocation>
</comment>
<dbReference type="PANTHER" id="PTHR21382:SF1">
    <property type="entry name" value="NADH DEHYDROGENASE [UBIQUINONE] 1 ALPHA SUBCOMPLEX SUBUNIT 11"/>
    <property type="match status" value="1"/>
</dbReference>
<feature type="transmembrane region" description="Helical" evidence="11">
    <location>
        <begin position="128"/>
        <end position="146"/>
    </location>
</feature>
<protein>
    <recommendedName>
        <fullName evidence="3">NADH dehydrogenase [ubiquinone] 1 alpha subcomplex subunit 11</fullName>
    </recommendedName>
    <alternativeName>
        <fullName evidence="9">Complex I-B14.7</fullName>
    </alternativeName>
    <alternativeName>
        <fullName evidence="10">NADH-ubiquinone oxidoreductase subunit B14.7</fullName>
    </alternativeName>
</protein>
<keyword evidence="7" id="KW-0496">Mitochondrion</keyword>
<keyword evidence="8 11" id="KW-0472">Membrane</keyword>
<evidence type="ECO:0000313" key="12">
    <source>
        <dbReference type="EMBL" id="KAJ8305402.1"/>
    </source>
</evidence>
<name>A0ABQ9EN94_TEGGR</name>
<feature type="transmembrane region" description="Helical" evidence="11">
    <location>
        <begin position="45"/>
        <end position="66"/>
    </location>
</feature>
<evidence type="ECO:0000256" key="11">
    <source>
        <dbReference type="SAM" id="Phobius"/>
    </source>
</evidence>
<evidence type="ECO:0000256" key="4">
    <source>
        <dbReference type="ARBA" id="ARBA00022692"/>
    </source>
</evidence>
<evidence type="ECO:0000313" key="13">
    <source>
        <dbReference type="Proteomes" id="UP001217089"/>
    </source>
</evidence>
<comment type="similarity">
    <text evidence="2">Belongs to the complex I NDUFA11 subunit family.</text>
</comment>
<feature type="transmembrane region" description="Helical" evidence="11">
    <location>
        <begin position="72"/>
        <end position="92"/>
    </location>
</feature>
<organism evidence="12 13">
    <name type="scientific">Tegillarca granosa</name>
    <name type="common">Malaysian cockle</name>
    <name type="synonym">Anadara granosa</name>
    <dbReference type="NCBI Taxonomy" id="220873"/>
    <lineage>
        <taxon>Eukaryota</taxon>
        <taxon>Metazoa</taxon>
        <taxon>Spiralia</taxon>
        <taxon>Lophotrochozoa</taxon>
        <taxon>Mollusca</taxon>
        <taxon>Bivalvia</taxon>
        <taxon>Autobranchia</taxon>
        <taxon>Pteriomorphia</taxon>
        <taxon>Arcoida</taxon>
        <taxon>Arcoidea</taxon>
        <taxon>Arcidae</taxon>
        <taxon>Tegillarca</taxon>
    </lineage>
</organism>
<gene>
    <name evidence="12" type="ORF">KUTeg_015947</name>
</gene>
<sequence length="163" mass="17546">MSNILTITSQPARTRESLVYKTLSSIWWETDGQNITNKIKNMTKFGAVVGTLTGILGVGVARPRFFYGGISVFTRCFVPITAAGATYAIVTNTLGMKRGKSDRINHAVGGFLAGAISGGGIARNYKLAFISGFTLCIFAACLKTYAMENMEGEGQSTFYSTRN</sequence>
<keyword evidence="6 11" id="KW-1133">Transmembrane helix</keyword>
<comment type="caution">
    <text evidence="12">The sequence shown here is derived from an EMBL/GenBank/DDBJ whole genome shotgun (WGS) entry which is preliminary data.</text>
</comment>
<evidence type="ECO:0000256" key="8">
    <source>
        <dbReference type="ARBA" id="ARBA00023136"/>
    </source>
</evidence>
<dbReference type="Proteomes" id="UP001217089">
    <property type="component" value="Unassembled WGS sequence"/>
</dbReference>